<keyword evidence="3" id="KW-0378">Hydrolase</keyword>
<dbReference type="PANTHER" id="PTHR42104:SF2">
    <property type="entry name" value="GUANYL-SPECIFIC RIBONUCLEASE, PUTATIVE (AFU_ORTHOLOGUE AFUA_4G01200)-RELATED"/>
    <property type="match status" value="1"/>
</dbReference>
<gene>
    <name evidence="7" type="ORF">P875_00127985</name>
</gene>
<comment type="caution">
    <text evidence="7">The sequence shown here is derived from an EMBL/GenBank/DDBJ whole genome shotgun (WGS) entry which is preliminary data.</text>
</comment>
<dbReference type="Gene3D" id="3.10.450.30">
    <property type="entry name" value="Microbial ribonucleases"/>
    <property type="match status" value="1"/>
</dbReference>
<keyword evidence="5" id="KW-0456">Lyase</keyword>
<dbReference type="GO" id="GO:0046589">
    <property type="term" value="F:ribonuclease T1 activity"/>
    <property type="evidence" value="ECO:0007669"/>
    <property type="project" value="UniProtKB-EC"/>
</dbReference>
<dbReference type="STRING" id="1403190.A0A0F0IG20"/>
<dbReference type="InterPro" id="IPR016191">
    <property type="entry name" value="Ribonuclease/ribotoxin"/>
</dbReference>
<evidence type="ECO:0000256" key="1">
    <source>
        <dbReference type="ARBA" id="ARBA00022722"/>
    </source>
</evidence>
<evidence type="ECO:0000256" key="2">
    <source>
        <dbReference type="ARBA" id="ARBA00022759"/>
    </source>
</evidence>
<evidence type="ECO:0000313" key="7">
    <source>
        <dbReference type="EMBL" id="KJK66640.1"/>
    </source>
</evidence>
<feature type="chain" id="PRO_5013085180" evidence="6">
    <location>
        <begin position="16"/>
        <end position="405"/>
    </location>
</feature>
<keyword evidence="1" id="KW-0540">Nuclease</keyword>
<dbReference type="Proteomes" id="UP000033540">
    <property type="component" value="Unassembled WGS sequence"/>
</dbReference>
<dbReference type="GO" id="GO:0016787">
    <property type="term" value="F:hydrolase activity"/>
    <property type="evidence" value="ECO:0007669"/>
    <property type="project" value="UniProtKB-KW"/>
</dbReference>
<accession>A0A0F0IG20</accession>
<dbReference type="EMBL" id="JZEE01000237">
    <property type="protein sequence ID" value="KJK66640.1"/>
    <property type="molecule type" value="Genomic_DNA"/>
</dbReference>
<dbReference type="PANTHER" id="PTHR42104">
    <property type="entry name" value="EXTRACELLULAR GUANYL-SPECIFIC RIBONUCLEASE RNTA (AFU_ORTHOLOGUE AFUA_4G03230)"/>
    <property type="match status" value="1"/>
</dbReference>
<organism evidence="7 8">
    <name type="scientific">Aspergillus parasiticus (strain ATCC 56775 / NRRL 5862 / SRRC 143 / SU-1)</name>
    <dbReference type="NCBI Taxonomy" id="1403190"/>
    <lineage>
        <taxon>Eukaryota</taxon>
        <taxon>Fungi</taxon>
        <taxon>Dikarya</taxon>
        <taxon>Ascomycota</taxon>
        <taxon>Pezizomycotina</taxon>
        <taxon>Eurotiomycetes</taxon>
        <taxon>Eurotiomycetidae</taxon>
        <taxon>Eurotiales</taxon>
        <taxon>Aspergillaceae</taxon>
        <taxon>Aspergillus</taxon>
        <taxon>Aspergillus subgen. Circumdati</taxon>
    </lineage>
</organism>
<proteinExistence type="predicted"/>
<evidence type="ECO:0000256" key="3">
    <source>
        <dbReference type="ARBA" id="ARBA00022801"/>
    </source>
</evidence>
<evidence type="ECO:0000256" key="6">
    <source>
        <dbReference type="SAM" id="SignalP"/>
    </source>
</evidence>
<dbReference type="SUPFAM" id="SSF53933">
    <property type="entry name" value="Microbial ribonucleases"/>
    <property type="match status" value="1"/>
</dbReference>
<keyword evidence="4" id="KW-1015">Disulfide bond</keyword>
<dbReference type="InterPro" id="IPR000026">
    <property type="entry name" value="N1-like"/>
</dbReference>
<keyword evidence="2" id="KW-0255">Endonuclease</keyword>
<dbReference type="AlphaFoldDB" id="A0A0F0IG20"/>
<keyword evidence="6" id="KW-0732">Signal</keyword>
<sequence>MLLFLLAALFGLAAGLPHPDTTPSPSLVVPQNACKDDGSCAMSSVSPLIETRQQVAYEKRQAYSDDIDSVTVQMHVADSYYAGTDYRIFFAFGDAESTFGGVWSQISTIWEFADKGVQQYNNILKVFDGPSRGDRAEVKLDLKKAFQKDRVSVNDLSSVSIAVLPPHNPSIDTQWSAVLQGGFKIQDITVTAHHVGLGRDLQNKQFNGLNEWLTPKLQWTPGTGQIVWKGQLELDKWLDQDQKPLSIDEPSSEGGSCPRFIGKAGVIGKRQNDDDNTPPEWDVWGAFEEAKRHLEANTQVGRNRYPHQFNNREALQIPEEFRNRRLQEFPILRGQIYSGQAPGAMRVILAQVGNNWLLAGVMRHPTGRGNAFELCQEWGNAYMAQCWPNGLETLQHLEYPGCDRA</sequence>
<evidence type="ECO:0000313" key="8">
    <source>
        <dbReference type="Proteomes" id="UP000033540"/>
    </source>
</evidence>
<evidence type="ECO:0000256" key="4">
    <source>
        <dbReference type="ARBA" id="ARBA00023157"/>
    </source>
</evidence>
<evidence type="ECO:0000256" key="5">
    <source>
        <dbReference type="ARBA" id="ARBA00023239"/>
    </source>
</evidence>
<dbReference type="Pfam" id="PF00545">
    <property type="entry name" value="Ribonuclease"/>
    <property type="match status" value="1"/>
</dbReference>
<protein>
    <submittedName>
        <fullName evidence="7">Ribonuclease</fullName>
    </submittedName>
</protein>
<dbReference type="GO" id="GO:0003723">
    <property type="term" value="F:RNA binding"/>
    <property type="evidence" value="ECO:0007669"/>
    <property type="project" value="InterPro"/>
</dbReference>
<dbReference type="OrthoDB" id="5425539at2759"/>
<name>A0A0F0IG20_ASPPU</name>
<feature type="signal peptide" evidence="6">
    <location>
        <begin position="1"/>
        <end position="15"/>
    </location>
</feature>
<reference evidence="7 8" key="1">
    <citation type="submission" date="2015-02" db="EMBL/GenBank/DDBJ databases">
        <title>Draft genome sequence of Aspergillus parasiticus SU-1.</title>
        <authorList>
            <person name="Yu J."/>
            <person name="Fedorova N."/>
            <person name="Yin Y."/>
            <person name="Losada L."/>
            <person name="Zafar N."/>
            <person name="Taujale R."/>
            <person name="Ehrlich K.C."/>
            <person name="Bhatnagar D."/>
            <person name="Cleveland T.E."/>
            <person name="Bennett J.W."/>
            <person name="Nierman W.C."/>
        </authorList>
    </citation>
    <scope>NUCLEOTIDE SEQUENCE [LARGE SCALE GENOMIC DNA]</scope>
    <source>
        <strain evidence="8">ATCC 56775 / NRRL 5862 / SRRC 143 / SU-1</strain>
    </source>
</reference>